<sequence>MWTKGLNESDRNSYIRCTEIIKDANNSSIAKENGRKATTPYWWNKDISDKQEECTHSRRLTCMTKNQNISMEEKQRTMNLYKEQKKELRKLIRISKLKHWKELCREMDEDIWGSGYRIAVRRLNNNKPYNMSVSTKKDVIRVVFPEGKSRKTTQSTHLEWMGYPLKQ</sequence>
<proteinExistence type="predicted"/>
<evidence type="ECO:0000313" key="1">
    <source>
        <dbReference type="EMBL" id="KAK9681358.1"/>
    </source>
</evidence>
<reference evidence="1 2" key="1">
    <citation type="journal article" date="2024" name="BMC Genomics">
        <title>De novo assembly and annotation of Popillia japonica's genome with initial clues to its potential as an invasive pest.</title>
        <authorList>
            <person name="Cucini C."/>
            <person name="Boschi S."/>
            <person name="Funari R."/>
            <person name="Cardaioli E."/>
            <person name="Iannotti N."/>
            <person name="Marturano G."/>
            <person name="Paoli F."/>
            <person name="Bruttini M."/>
            <person name="Carapelli A."/>
            <person name="Frati F."/>
            <person name="Nardi F."/>
        </authorList>
    </citation>
    <scope>NUCLEOTIDE SEQUENCE [LARGE SCALE GENOMIC DNA]</scope>
    <source>
        <strain evidence="1">DMR45628</strain>
    </source>
</reference>
<dbReference type="AlphaFoldDB" id="A0AAW1HX27"/>
<comment type="caution">
    <text evidence="1">The sequence shown here is derived from an EMBL/GenBank/DDBJ whole genome shotgun (WGS) entry which is preliminary data.</text>
</comment>
<name>A0AAW1HX27_POPJA</name>
<gene>
    <name evidence="1" type="ORF">QE152_g38368</name>
</gene>
<evidence type="ECO:0008006" key="3">
    <source>
        <dbReference type="Google" id="ProtNLM"/>
    </source>
</evidence>
<dbReference type="Proteomes" id="UP001458880">
    <property type="component" value="Unassembled WGS sequence"/>
</dbReference>
<keyword evidence="2" id="KW-1185">Reference proteome</keyword>
<accession>A0AAW1HX27</accession>
<organism evidence="1 2">
    <name type="scientific">Popillia japonica</name>
    <name type="common">Japanese beetle</name>
    <dbReference type="NCBI Taxonomy" id="7064"/>
    <lineage>
        <taxon>Eukaryota</taxon>
        <taxon>Metazoa</taxon>
        <taxon>Ecdysozoa</taxon>
        <taxon>Arthropoda</taxon>
        <taxon>Hexapoda</taxon>
        <taxon>Insecta</taxon>
        <taxon>Pterygota</taxon>
        <taxon>Neoptera</taxon>
        <taxon>Endopterygota</taxon>
        <taxon>Coleoptera</taxon>
        <taxon>Polyphaga</taxon>
        <taxon>Scarabaeiformia</taxon>
        <taxon>Scarabaeidae</taxon>
        <taxon>Rutelinae</taxon>
        <taxon>Popillia</taxon>
    </lineage>
</organism>
<dbReference type="EMBL" id="JASPKY010000822">
    <property type="protein sequence ID" value="KAK9681358.1"/>
    <property type="molecule type" value="Genomic_DNA"/>
</dbReference>
<protein>
    <recommendedName>
        <fullName evidence="3">Endonuclease-reverse transcriptase</fullName>
    </recommendedName>
</protein>
<evidence type="ECO:0000313" key="2">
    <source>
        <dbReference type="Proteomes" id="UP001458880"/>
    </source>
</evidence>